<comment type="caution">
    <text evidence="1">The sequence shown here is derived from an EMBL/GenBank/DDBJ whole genome shotgun (WGS) entry which is preliminary data.</text>
</comment>
<gene>
    <name evidence="1" type="ORF">F8M41_018344</name>
</gene>
<evidence type="ECO:0000313" key="1">
    <source>
        <dbReference type="EMBL" id="KAF0511024.1"/>
    </source>
</evidence>
<proteinExistence type="predicted"/>
<organism evidence="1 2">
    <name type="scientific">Gigaspora margarita</name>
    <dbReference type="NCBI Taxonomy" id="4874"/>
    <lineage>
        <taxon>Eukaryota</taxon>
        <taxon>Fungi</taxon>
        <taxon>Fungi incertae sedis</taxon>
        <taxon>Mucoromycota</taxon>
        <taxon>Glomeromycotina</taxon>
        <taxon>Glomeromycetes</taxon>
        <taxon>Diversisporales</taxon>
        <taxon>Gigasporaceae</taxon>
        <taxon>Gigaspora</taxon>
    </lineage>
</organism>
<dbReference type="AlphaFoldDB" id="A0A8H4ELA8"/>
<dbReference type="InterPro" id="IPR036322">
    <property type="entry name" value="WD40_repeat_dom_sf"/>
</dbReference>
<dbReference type="Proteomes" id="UP000439903">
    <property type="component" value="Unassembled WGS sequence"/>
</dbReference>
<sequence length="707" mass="83694">MTSKLDNSHLKIPIEEASDKNKILKIVCSPNIKYVATLNENSSISLWSIVNQEKYLLYIKTIYPDNIKIINFETEKEVSLTLPYWQNEINFLSFINNGNIIMVNTEYYRAYVFTSKEKNIRWVCKSIIELKYFKKIYITLKGKLIIFNDTIYEITMWNIEELSVNTRILIDWDQTLKSIEISDDEKLLLVCAKNEKTKETRLYVFSTETSVTVRKLTTKMVINRFHLIASQKGERFLYIGNNQYNLVDPYKFKNPIDASKLFESKQIQEPYIIRSDKIIYTIDGKMFIEELVPDNWVDYLRKELKDTNSITTPPKKTIDIIIKILKNGLTNDYNAGGKEFKGKFLKWGLELDDKSVILTVIDFNYHMNKWNLDDEKKQLDILPSLKNINGKDFILHCEALENDDFITITRIGVIIWTYERYSIKMHYYWNHRLENFNFEKTNFKELLGLFKEWTPGRIFPASSYEIIYKNLDVKFGEKEGEKEGKELFKEFLEDTIVEEFNLVCYGKILMKTFIKLKEDKWILSLYSSCRDKCVQDNNHLISKISLMSIIFENFEELSENNPVIIANVLSFLEFVIPSIINPNSMSLHRSSYGRYCHLSKSTFLDVLISEFLVRFQRFQIRFHLNFRDLEPAINNYQVNQSSTILAIPLPGFASYPKKYNFWKELLLPSPNTFIYSIRSTMINEEFYNHLNLEALLKFKWNTYGRKY</sequence>
<protein>
    <submittedName>
        <fullName evidence="1">Nucleopolyhedrovirus p10 family protein</fullName>
    </submittedName>
</protein>
<keyword evidence="2" id="KW-1185">Reference proteome</keyword>
<dbReference type="EMBL" id="WTPW01000442">
    <property type="protein sequence ID" value="KAF0511024.1"/>
    <property type="molecule type" value="Genomic_DNA"/>
</dbReference>
<dbReference type="OrthoDB" id="2413930at2759"/>
<dbReference type="InterPro" id="IPR015943">
    <property type="entry name" value="WD40/YVTN_repeat-like_dom_sf"/>
</dbReference>
<dbReference type="Gene3D" id="2.130.10.10">
    <property type="entry name" value="YVTN repeat-like/Quinoprotein amine dehydrogenase"/>
    <property type="match status" value="1"/>
</dbReference>
<name>A0A8H4ELA8_GIGMA</name>
<evidence type="ECO:0000313" key="2">
    <source>
        <dbReference type="Proteomes" id="UP000439903"/>
    </source>
</evidence>
<accession>A0A8H4ELA8</accession>
<dbReference type="SUPFAM" id="SSF50978">
    <property type="entry name" value="WD40 repeat-like"/>
    <property type="match status" value="1"/>
</dbReference>
<reference evidence="1 2" key="1">
    <citation type="journal article" date="2019" name="Environ. Microbiol.">
        <title>At the nexus of three kingdoms: the genome of the mycorrhizal fungus Gigaspora margarita provides insights into plant, endobacterial and fungal interactions.</title>
        <authorList>
            <person name="Venice F."/>
            <person name="Ghignone S."/>
            <person name="Salvioli di Fossalunga A."/>
            <person name="Amselem J."/>
            <person name="Novero M."/>
            <person name="Xianan X."/>
            <person name="Sedzielewska Toro K."/>
            <person name="Morin E."/>
            <person name="Lipzen A."/>
            <person name="Grigoriev I.V."/>
            <person name="Henrissat B."/>
            <person name="Martin F.M."/>
            <person name="Bonfante P."/>
        </authorList>
    </citation>
    <scope>NUCLEOTIDE SEQUENCE [LARGE SCALE GENOMIC DNA]</scope>
    <source>
        <strain evidence="1 2">BEG34</strain>
    </source>
</reference>